<evidence type="ECO:0000313" key="2">
    <source>
        <dbReference type="Proteomes" id="UP000037043"/>
    </source>
</evidence>
<dbReference type="Proteomes" id="UP000037043">
    <property type="component" value="Unassembled WGS sequence"/>
</dbReference>
<dbReference type="EMBL" id="LHUR01000019">
    <property type="protein sequence ID" value="KOA20100.1"/>
    <property type="molecule type" value="Genomic_DNA"/>
</dbReference>
<organism evidence="1 2">
    <name type="scientific">Clostridium homopropionicum DSM 5847</name>
    <dbReference type="NCBI Taxonomy" id="1121318"/>
    <lineage>
        <taxon>Bacteria</taxon>
        <taxon>Bacillati</taxon>
        <taxon>Bacillota</taxon>
        <taxon>Clostridia</taxon>
        <taxon>Eubacteriales</taxon>
        <taxon>Clostridiaceae</taxon>
        <taxon>Clostridium</taxon>
    </lineage>
</organism>
<reference evidence="2" key="1">
    <citation type="submission" date="2015-08" db="EMBL/GenBank/DDBJ databases">
        <title>Genome sequence of the strict anaerobe Clostridium homopropionicum LuHBu1 (DSM 5847T).</title>
        <authorList>
            <person name="Poehlein A."/>
            <person name="Beck M."/>
            <person name="Schiel-Bengelsdorf B."/>
            <person name="Bengelsdorf F.R."/>
            <person name="Daniel R."/>
            <person name="Duerre P."/>
        </authorList>
    </citation>
    <scope>NUCLEOTIDE SEQUENCE [LARGE SCALE GENOMIC DNA]</scope>
    <source>
        <strain evidence="2">DSM 5847</strain>
    </source>
</reference>
<sequence length="61" mass="7161">MTIKAIEISKRLRKHHESLGRKLPNVEKDKYKAIVKDLVESNPYTNIGDLVEYMEGLEKYK</sequence>
<accession>A0A0L6ZAV7</accession>
<keyword evidence="2" id="KW-1185">Reference proteome</keyword>
<name>A0A0L6ZAV7_9CLOT</name>
<protein>
    <submittedName>
        <fullName evidence="1">Uncharacterized protein</fullName>
    </submittedName>
</protein>
<comment type="caution">
    <text evidence="1">The sequence shown here is derived from an EMBL/GenBank/DDBJ whole genome shotgun (WGS) entry which is preliminary data.</text>
</comment>
<dbReference type="PATRIC" id="fig|1121318.3.peg.1476"/>
<dbReference type="AlphaFoldDB" id="A0A0L6ZAV7"/>
<gene>
    <name evidence="1" type="ORF">CLHOM_14700</name>
</gene>
<evidence type="ECO:0000313" key="1">
    <source>
        <dbReference type="EMBL" id="KOA20100.1"/>
    </source>
</evidence>
<dbReference type="STRING" id="36844.SAMN04488501_1313"/>
<proteinExistence type="predicted"/>